<protein>
    <submittedName>
        <fullName evidence="1">Abi family protein</fullName>
    </submittedName>
</protein>
<reference evidence="1 2" key="1">
    <citation type="submission" date="2018-08" db="EMBL/GenBank/DDBJ databases">
        <title>Chitinophaga sp. K20C18050901, a novel bacterium isolated from forest soil.</title>
        <authorList>
            <person name="Wang C."/>
        </authorList>
    </citation>
    <scope>NUCLEOTIDE SEQUENCE [LARGE SCALE GENOMIC DNA]</scope>
    <source>
        <strain evidence="1 2">K20C18050901</strain>
    </source>
</reference>
<dbReference type="Proteomes" id="UP000261174">
    <property type="component" value="Unassembled WGS sequence"/>
</dbReference>
<dbReference type="RefSeq" id="WP_147319934.1">
    <property type="nucleotide sequence ID" value="NZ_QTJV01000004.1"/>
</dbReference>
<accession>A0A3E1P301</accession>
<proteinExistence type="predicted"/>
<keyword evidence="2" id="KW-1185">Reference proteome</keyword>
<gene>
    <name evidence="1" type="ORF">DXN04_14930</name>
</gene>
<dbReference type="EMBL" id="QTJV01000004">
    <property type="protein sequence ID" value="RFM34561.1"/>
    <property type="molecule type" value="Genomic_DNA"/>
</dbReference>
<dbReference type="AlphaFoldDB" id="A0A3E1P301"/>
<evidence type="ECO:0000313" key="1">
    <source>
        <dbReference type="EMBL" id="RFM34561.1"/>
    </source>
</evidence>
<sequence length="303" mass="35822">MNSIDRQFPLLSDQFKILQQRGLKINDSVVTNHYLAHVGYYRLADYWQFFHKEKISNAFVVGTTFDQVIELYNFDRELRLLLLDAIERIEVSFRAIMINMMCPIYGSNWFTDKMIFFDEGRLNGVVETIDRELDRSDEECVKLHDKKKSGFEHPPAWKTLPILSFGTLSKIYRNIKNDIKEKRIIAKVYGLPQGKWLQSWIQVVAILRNYCAHHSLICYRTFSFLPKEIGEVKLPWIKGISSAGSIESKQLYYQLCIVRYLLHTASPGNDFSYRLMELFVKYRGIDLERMGFLENWDEEDLWQ</sequence>
<dbReference type="InterPro" id="IPR011664">
    <property type="entry name" value="Abi_system_AbiD/AbiF-like"/>
</dbReference>
<name>A0A3E1P301_9BACT</name>
<organism evidence="1 2">
    <name type="scientific">Chitinophaga silvisoli</name>
    <dbReference type="NCBI Taxonomy" id="2291814"/>
    <lineage>
        <taxon>Bacteria</taxon>
        <taxon>Pseudomonadati</taxon>
        <taxon>Bacteroidota</taxon>
        <taxon>Chitinophagia</taxon>
        <taxon>Chitinophagales</taxon>
        <taxon>Chitinophagaceae</taxon>
        <taxon>Chitinophaga</taxon>
    </lineage>
</organism>
<dbReference type="OrthoDB" id="5363652at2"/>
<comment type="caution">
    <text evidence="1">The sequence shown here is derived from an EMBL/GenBank/DDBJ whole genome shotgun (WGS) entry which is preliminary data.</text>
</comment>
<dbReference type="Pfam" id="PF07751">
    <property type="entry name" value="Abi_2"/>
    <property type="match status" value="1"/>
</dbReference>
<evidence type="ECO:0000313" key="2">
    <source>
        <dbReference type="Proteomes" id="UP000261174"/>
    </source>
</evidence>